<keyword evidence="2" id="KW-1185">Reference proteome</keyword>
<comment type="caution">
    <text evidence="1">The sequence shown here is derived from an EMBL/GenBank/DDBJ whole genome shotgun (WGS) entry which is preliminary data.</text>
</comment>
<sequence length="186" mass="22057">MLLKHFPKLKVILYVIITMMMITCKTKSNVSDRKCPSYVSKSIKNIAIDKFKYITNTDTLSFNEVKFYCVNNTALYTKKVMFDKFGKWSKEIYPNNEMHPILLWENLKLFEKDSTTFTIATLGDESFKTIYASFMVFDSIGNDFLSDINYKEKLIPYFEDLIKKSNPKRPDFYDIYWKAVELENRK</sequence>
<accession>A0ABY3A936</accession>
<reference evidence="1 2" key="1">
    <citation type="submission" date="2019-06" db="EMBL/GenBank/DDBJ databases">
        <title>A large-scale integrated study on North Sea by COGITO (Coastal Microbe Genomic &amp; Taxonomic Observatory).</title>
        <authorList>
            <person name="Teeling H."/>
        </authorList>
    </citation>
    <scope>NUCLEOTIDE SEQUENCE [LARGE SCALE GENOMIC DNA]</scope>
    <source>
        <strain evidence="1 2">MAR_2009_79</strain>
    </source>
</reference>
<organism evidence="1 2">
    <name type="scientific">Arenibacter algicola</name>
    <dbReference type="NCBI Taxonomy" id="616991"/>
    <lineage>
        <taxon>Bacteria</taxon>
        <taxon>Pseudomonadati</taxon>
        <taxon>Bacteroidota</taxon>
        <taxon>Flavobacteriia</taxon>
        <taxon>Flavobacteriales</taxon>
        <taxon>Flavobacteriaceae</taxon>
        <taxon>Arenibacter</taxon>
    </lineage>
</organism>
<dbReference type="EMBL" id="VHIF01000001">
    <property type="protein sequence ID" value="TQO37081.1"/>
    <property type="molecule type" value="Genomic_DNA"/>
</dbReference>
<proteinExistence type="predicted"/>
<protein>
    <recommendedName>
        <fullName evidence="3">Lipoprotein</fullName>
    </recommendedName>
</protein>
<evidence type="ECO:0008006" key="3">
    <source>
        <dbReference type="Google" id="ProtNLM"/>
    </source>
</evidence>
<dbReference type="Proteomes" id="UP000315363">
    <property type="component" value="Unassembled WGS sequence"/>
</dbReference>
<evidence type="ECO:0000313" key="1">
    <source>
        <dbReference type="EMBL" id="TQO37081.1"/>
    </source>
</evidence>
<gene>
    <name evidence="1" type="ORF">GQ41_1677</name>
</gene>
<name>A0ABY3A936_9FLAO</name>
<evidence type="ECO:0000313" key="2">
    <source>
        <dbReference type="Proteomes" id="UP000315363"/>
    </source>
</evidence>